<evidence type="ECO:0000259" key="5">
    <source>
        <dbReference type="Pfam" id="PF13657"/>
    </source>
</evidence>
<evidence type="ECO:0000259" key="4">
    <source>
        <dbReference type="Pfam" id="PF07804"/>
    </source>
</evidence>
<organism evidence="6 7">
    <name type="scientific">Polynucleobacter brandtiae</name>
    <dbReference type="NCBI Taxonomy" id="1938816"/>
    <lineage>
        <taxon>Bacteria</taxon>
        <taxon>Pseudomonadati</taxon>
        <taxon>Pseudomonadota</taxon>
        <taxon>Betaproteobacteria</taxon>
        <taxon>Burkholderiales</taxon>
        <taxon>Burkholderiaceae</taxon>
        <taxon>Polynucleobacter</taxon>
    </lineage>
</organism>
<dbReference type="PANTHER" id="PTHR37419">
    <property type="entry name" value="SERINE/THREONINE-PROTEIN KINASE TOXIN HIPA"/>
    <property type="match status" value="1"/>
</dbReference>
<dbReference type="EMBL" id="PGTX01000002">
    <property type="protein sequence ID" value="PJI79952.1"/>
    <property type="molecule type" value="Genomic_DNA"/>
</dbReference>
<dbReference type="GO" id="GO:0005829">
    <property type="term" value="C:cytosol"/>
    <property type="evidence" value="ECO:0007669"/>
    <property type="project" value="TreeGrafter"/>
</dbReference>
<keyword evidence="7" id="KW-1185">Reference proteome</keyword>
<dbReference type="Pfam" id="PF07804">
    <property type="entry name" value="HipA_C"/>
    <property type="match status" value="1"/>
</dbReference>
<dbReference type="PANTHER" id="PTHR37419:SF8">
    <property type="entry name" value="TOXIN YJJJ"/>
    <property type="match status" value="1"/>
</dbReference>
<dbReference type="Proteomes" id="UP000229366">
    <property type="component" value="Unassembled WGS sequence"/>
</dbReference>
<keyword evidence="3 6" id="KW-0418">Kinase</keyword>
<reference evidence="6 7" key="1">
    <citation type="submission" date="2017-11" db="EMBL/GenBank/DDBJ databases">
        <title>Genomic Encyclopedia of Type Strains, Phase III (KMG-III): the genomes of soil and plant-associated and newly described type strains.</title>
        <authorList>
            <person name="Whitman W."/>
        </authorList>
    </citation>
    <scope>NUCLEOTIDE SEQUENCE [LARGE SCALE GENOMIC DNA]</scope>
    <source>
        <strain evidence="6 7">UB-Domo-W1</strain>
    </source>
</reference>
<dbReference type="InterPro" id="IPR012893">
    <property type="entry name" value="HipA-like_C"/>
</dbReference>
<dbReference type="AlphaFoldDB" id="A0A2M8VR57"/>
<proteinExistence type="inferred from homology"/>
<protein>
    <submittedName>
        <fullName evidence="6">Serine/threonine-protein kinase HipA</fullName>
    </submittedName>
</protein>
<comment type="similarity">
    <text evidence="1">Belongs to the HipA Ser/Thr kinase family.</text>
</comment>
<dbReference type="RefSeq" id="WP_100379292.1">
    <property type="nucleotide sequence ID" value="NZ_CBCSBW010000002.1"/>
</dbReference>
<dbReference type="InterPro" id="IPR052028">
    <property type="entry name" value="HipA_Ser/Thr_kinase"/>
</dbReference>
<dbReference type="OrthoDB" id="9805913at2"/>
<evidence type="ECO:0000256" key="1">
    <source>
        <dbReference type="ARBA" id="ARBA00010164"/>
    </source>
</evidence>
<name>A0A2M8VR57_9BURK</name>
<feature type="domain" description="HipA-like C-terminal" evidence="4">
    <location>
        <begin position="157"/>
        <end position="373"/>
    </location>
</feature>
<dbReference type="InterPro" id="IPR017508">
    <property type="entry name" value="HipA_N1"/>
</dbReference>
<keyword evidence="2" id="KW-0808">Transferase</keyword>
<comment type="caution">
    <text evidence="6">The sequence shown here is derived from an EMBL/GenBank/DDBJ whole genome shotgun (WGS) entry which is preliminary data.</text>
</comment>
<evidence type="ECO:0000313" key="6">
    <source>
        <dbReference type="EMBL" id="PJI79952.1"/>
    </source>
</evidence>
<accession>A0A2M8VR57</accession>
<evidence type="ECO:0000256" key="3">
    <source>
        <dbReference type="ARBA" id="ARBA00022777"/>
    </source>
</evidence>
<gene>
    <name evidence="6" type="ORF">B0G85_0936</name>
</gene>
<sequence length="408" mass="45905">MKKLEVIFTGWGQHWTLGTLADDGQQILFEYSSQAIERGDEFSPRFLKLQASALGDFPAHQHHLPGFIADALPDGWGMYLMDRYFTKQGIHRHQISPLDRLALIGSRAMGALQFSPSAEPQSTPTAWAMLDLAKEAEQAIAGHQSEALTQLILLGGSPHGARPKALVHYEESTENISTLNNAAGKPWLIKFQARHEHKEVCAIEDVYAQVARYCGLDIPKTQYFDLDAQLAGFGIERFDRSGTSRVPIHTLAGLMHVDFRIPTLGYDSLLKATRLITGSQRELEKAFERCVFNVVMNNRDDHAKNFSFRMSANFQWQLAPAYDLTFNEGPMGEHQMDIHGEGRHPSRLDLLKLAQSNGLTIATANHLIDKINEGASRFRELALNHAIRQDTVTLILHKIEKNQERMHH</sequence>
<dbReference type="Pfam" id="PF13657">
    <property type="entry name" value="Couple_hipA"/>
    <property type="match status" value="1"/>
</dbReference>
<feature type="domain" description="HipA N-terminal subdomain 1" evidence="5">
    <location>
        <begin position="14"/>
        <end position="114"/>
    </location>
</feature>
<evidence type="ECO:0000313" key="7">
    <source>
        <dbReference type="Proteomes" id="UP000229366"/>
    </source>
</evidence>
<evidence type="ECO:0000256" key="2">
    <source>
        <dbReference type="ARBA" id="ARBA00022679"/>
    </source>
</evidence>
<dbReference type="GO" id="GO:0004674">
    <property type="term" value="F:protein serine/threonine kinase activity"/>
    <property type="evidence" value="ECO:0007669"/>
    <property type="project" value="TreeGrafter"/>
</dbReference>